<name>A0A5C5Q8K0_9PSED</name>
<dbReference type="Proteomes" id="UP000317951">
    <property type="component" value="Unassembled WGS sequence"/>
</dbReference>
<accession>A0A5C5Q8K0</accession>
<reference evidence="2 4" key="1">
    <citation type="submission" date="2016-10" db="EMBL/GenBank/DDBJ databases">
        <authorList>
            <person name="Varghese N."/>
            <person name="Submissions S."/>
        </authorList>
    </citation>
    <scope>NUCLEOTIDE SEQUENCE [LARGE SCALE GENOMIC DNA]</scope>
    <source>
        <strain evidence="2 4">DSM 17835</strain>
    </source>
</reference>
<dbReference type="EMBL" id="LT629689">
    <property type="protein sequence ID" value="SDF94646.1"/>
    <property type="molecule type" value="Genomic_DNA"/>
</dbReference>
<evidence type="ECO:0000313" key="5">
    <source>
        <dbReference type="Proteomes" id="UP000317951"/>
    </source>
</evidence>
<organism evidence="3 5">
    <name type="scientific">Pseudomonas extremaustralis</name>
    <dbReference type="NCBI Taxonomy" id="359110"/>
    <lineage>
        <taxon>Bacteria</taxon>
        <taxon>Pseudomonadati</taxon>
        <taxon>Pseudomonadota</taxon>
        <taxon>Gammaproteobacteria</taxon>
        <taxon>Pseudomonadales</taxon>
        <taxon>Pseudomonadaceae</taxon>
        <taxon>Pseudomonas</taxon>
    </lineage>
</organism>
<keyword evidence="1" id="KW-0472">Membrane</keyword>
<reference evidence="3 5" key="2">
    <citation type="submission" date="2019-06" db="EMBL/GenBank/DDBJ databases">
        <title>Pseudomonas bimorpha sp. nov. isolated from bovine raw milk and skim milk concentrate.</title>
        <authorList>
            <person name="Hofmann K."/>
            <person name="Huptas C."/>
            <person name="Doll E."/>
            <person name="Scherer S."/>
            <person name="Wenning M."/>
        </authorList>
    </citation>
    <scope>NUCLEOTIDE SEQUENCE [LARGE SCALE GENOMIC DNA]</scope>
    <source>
        <strain evidence="3 5">DSM 17835</strain>
    </source>
</reference>
<protein>
    <submittedName>
        <fullName evidence="3">Uncharacterized protein</fullName>
    </submittedName>
</protein>
<keyword evidence="1" id="KW-1133">Transmembrane helix</keyword>
<keyword evidence="1" id="KW-0812">Transmembrane</keyword>
<evidence type="ECO:0000256" key="1">
    <source>
        <dbReference type="SAM" id="Phobius"/>
    </source>
</evidence>
<feature type="transmembrane region" description="Helical" evidence="1">
    <location>
        <begin position="56"/>
        <end position="75"/>
    </location>
</feature>
<gene>
    <name evidence="3" type="ORF">FIV36_22920</name>
    <name evidence="2" type="ORF">SAMN05216591_4466</name>
</gene>
<keyword evidence="4" id="KW-1185">Reference proteome</keyword>
<dbReference type="AlphaFoldDB" id="A0A5C5Q8K0"/>
<dbReference type="GeneID" id="78555826"/>
<evidence type="ECO:0000313" key="3">
    <source>
        <dbReference type="EMBL" id="TWS01838.1"/>
    </source>
</evidence>
<dbReference type="EMBL" id="VFET01000023">
    <property type="protein sequence ID" value="TWS01838.1"/>
    <property type="molecule type" value="Genomic_DNA"/>
</dbReference>
<evidence type="ECO:0000313" key="4">
    <source>
        <dbReference type="Proteomes" id="UP000182858"/>
    </source>
</evidence>
<sequence length="154" mass="16503">MNMKISGMVIGAAGFVMLMIAMGMDTSVVVDSAYPSLTGMRVNNLGLISDKQNYTLIAVAFLILGVLLFGFGFVASKSGATRGEISSAQKQEPAHYSAEDLMRAIAQGDLFEARKIVDSGLDLTKGAGAMSFVEYADLYDQVEIKELILMNQGF</sequence>
<dbReference type="RefSeq" id="WP_010565370.1">
    <property type="nucleotide sequence ID" value="NZ_LT629689.1"/>
</dbReference>
<proteinExistence type="predicted"/>
<evidence type="ECO:0000313" key="2">
    <source>
        <dbReference type="EMBL" id="SDF94646.1"/>
    </source>
</evidence>
<dbReference type="Proteomes" id="UP000182858">
    <property type="component" value="Chromosome I"/>
</dbReference>